<evidence type="ECO:0000313" key="2">
    <source>
        <dbReference type="EMBL" id="KKM63860.1"/>
    </source>
</evidence>
<accession>A0A0F9LHV1</accession>
<dbReference type="EMBL" id="LAZR01011017">
    <property type="protein sequence ID" value="KKM63860.1"/>
    <property type="molecule type" value="Genomic_DNA"/>
</dbReference>
<reference evidence="2" key="1">
    <citation type="journal article" date="2015" name="Nature">
        <title>Complex archaea that bridge the gap between prokaryotes and eukaryotes.</title>
        <authorList>
            <person name="Spang A."/>
            <person name="Saw J.H."/>
            <person name="Jorgensen S.L."/>
            <person name="Zaremba-Niedzwiedzka K."/>
            <person name="Martijn J."/>
            <person name="Lind A.E."/>
            <person name="van Eijk R."/>
            <person name="Schleper C."/>
            <person name="Guy L."/>
            <person name="Ettema T.J."/>
        </authorList>
    </citation>
    <scope>NUCLEOTIDE SEQUENCE</scope>
</reference>
<comment type="caution">
    <text evidence="2">The sequence shown here is derived from an EMBL/GenBank/DDBJ whole genome shotgun (WGS) entry which is preliminary data.</text>
</comment>
<keyword evidence="1" id="KW-0472">Membrane</keyword>
<dbReference type="AlphaFoldDB" id="A0A0F9LHV1"/>
<evidence type="ECO:0000256" key="1">
    <source>
        <dbReference type="SAM" id="Phobius"/>
    </source>
</evidence>
<keyword evidence="1" id="KW-1133">Transmembrane helix</keyword>
<gene>
    <name evidence="2" type="ORF">LCGC14_1507250</name>
</gene>
<organism evidence="2">
    <name type="scientific">marine sediment metagenome</name>
    <dbReference type="NCBI Taxonomy" id="412755"/>
    <lineage>
        <taxon>unclassified sequences</taxon>
        <taxon>metagenomes</taxon>
        <taxon>ecological metagenomes</taxon>
    </lineage>
</organism>
<protein>
    <submittedName>
        <fullName evidence="2">Uncharacterized protein</fullName>
    </submittedName>
</protein>
<proteinExistence type="predicted"/>
<name>A0A0F9LHV1_9ZZZZ</name>
<keyword evidence="1" id="KW-0812">Transmembrane</keyword>
<feature type="transmembrane region" description="Helical" evidence="1">
    <location>
        <begin position="6"/>
        <end position="31"/>
    </location>
</feature>
<sequence length="37" mass="4230">MLKGFGILAMFVAIFNFLMYAGLIIVTLWAIKYFILS</sequence>